<name>A0AAJ6QQD3_9ACAR</name>
<evidence type="ECO:0000313" key="3">
    <source>
        <dbReference type="Proteomes" id="UP000694867"/>
    </source>
</evidence>
<dbReference type="KEGG" id="goe:100905960"/>
<organism evidence="3 4">
    <name type="scientific">Galendromus occidentalis</name>
    <name type="common">western predatory mite</name>
    <dbReference type="NCBI Taxonomy" id="34638"/>
    <lineage>
        <taxon>Eukaryota</taxon>
        <taxon>Metazoa</taxon>
        <taxon>Ecdysozoa</taxon>
        <taxon>Arthropoda</taxon>
        <taxon>Chelicerata</taxon>
        <taxon>Arachnida</taxon>
        <taxon>Acari</taxon>
        <taxon>Parasitiformes</taxon>
        <taxon>Mesostigmata</taxon>
        <taxon>Gamasina</taxon>
        <taxon>Phytoseioidea</taxon>
        <taxon>Phytoseiidae</taxon>
        <taxon>Typhlodrominae</taxon>
        <taxon>Galendromus</taxon>
    </lineage>
</organism>
<keyword evidence="1" id="KW-0813">Transport</keyword>
<keyword evidence="1" id="KW-0653">Protein transport</keyword>
<dbReference type="AlphaFoldDB" id="A0AAJ6QQD3"/>
<evidence type="ECO:0000259" key="2">
    <source>
        <dbReference type="Pfam" id="PF02953"/>
    </source>
</evidence>
<evidence type="ECO:0000313" key="4">
    <source>
        <dbReference type="RefSeq" id="XP_003740259.1"/>
    </source>
</evidence>
<dbReference type="Proteomes" id="UP000694867">
    <property type="component" value="Unplaced"/>
</dbReference>
<dbReference type="GeneID" id="100905960"/>
<comment type="similarity">
    <text evidence="1">Belongs to the small Tim family.</text>
</comment>
<feature type="domain" description="Tim10-like" evidence="2">
    <location>
        <begin position="18"/>
        <end position="78"/>
    </location>
</feature>
<keyword evidence="1" id="KW-0496">Mitochondrion</keyword>
<dbReference type="InterPro" id="IPR004217">
    <property type="entry name" value="Tim10-like"/>
</dbReference>
<comment type="subunit">
    <text evidence="1">Heterohexamer.</text>
</comment>
<dbReference type="GO" id="GO:0015031">
    <property type="term" value="P:protein transport"/>
    <property type="evidence" value="ECO:0007669"/>
    <property type="project" value="UniProtKB-KW"/>
</dbReference>
<keyword evidence="1" id="KW-1015">Disulfide bond</keyword>
<keyword evidence="1" id="KW-0143">Chaperone</keyword>
<keyword evidence="1" id="KW-0472">Membrane</keyword>
<comment type="domain">
    <text evidence="1">The twin CX3C motif contains 4 conserved Cys residues that form 2 disulfide bonds in the mitochondrial intermembrane space.</text>
</comment>
<dbReference type="SUPFAM" id="SSF144122">
    <property type="entry name" value="Tim10-like"/>
    <property type="match status" value="1"/>
</dbReference>
<evidence type="ECO:0000256" key="1">
    <source>
        <dbReference type="RuleBase" id="RU367043"/>
    </source>
</evidence>
<proteinExistence type="inferred from homology"/>
<dbReference type="GO" id="GO:0005743">
    <property type="term" value="C:mitochondrial inner membrane"/>
    <property type="evidence" value="ECO:0007669"/>
    <property type="project" value="UniProtKB-SubCell"/>
</dbReference>
<dbReference type="Pfam" id="PF02953">
    <property type="entry name" value="zf-Tim10_DDP"/>
    <property type="match status" value="1"/>
</dbReference>
<reference evidence="4" key="1">
    <citation type="submission" date="2025-08" db="UniProtKB">
        <authorList>
            <consortium name="RefSeq"/>
        </authorList>
    </citation>
    <scope>IDENTIFICATION</scope>
</reference>
<comment type="subcellular location">
    <subcellularLocation>
        <location evidence="1">Mitochondrion inner membrane</location>
        <topology evidence="1">Peripheral membrane protein</topology>
        <orientation evidence="1">Intermembrane side</orientation>
    </subcellularLocation>
</comment>
<dbReference type="RefSeq" id="XP_003740259.1">
    <property type="nucleotide sequence ID" value="XM_003740211.2"/>
</dbReference>
<dbReference type="InterPro" id="IPR035427">
    <property type="entry name" value="Tim10-like_dom_sf"/>
</dbReference>
<gene>
    <name evidence="4" type="primary">LOC100905960</name>
</gene>
<keyword evidence="1" id="KW-0999">Mitochondrion inner membrane</keyword>
<comment type="function">
    <text evidence="1">Mitochondrial intermembrane chaperone that participates in the import and insertion of some multi-pass transmembrane proteins into the mitochondrial inner membrane. Also required for the transfer of beta-barrel precursors from the TOM complex to the sorting and assembly machinery (SAM complex) of the outer membrane. Acts as a chaperone-like protein that protects the hydrophobic precursors from aggregation and guide them through the mitochondrial intermembrane space.</text>
</comment>
<accession>A0AAJ6QQD3</accession>
<keyword evidence="1" id="KW-0811">Translocation</keyword>
<sequence length="87" mass="10030">MPVGDLQEGGDRELEERLRVEQQKAQLQARIHSLTDMCWDKCMDKPSTRLDDRTETCLTNCVERFLDTSVAIATRFTQTLQKSAELQ</sequence>
<dbReference type="Gene3D" id="1.10.287.810">
    <property type="entry name" value="Mitochondrial import inner membrane translocase subunit tim13 like domains"/>
    <property type="match status" value="1"/>
</dbReference>
<dbReference type="CTD" id="32081"/>
<keyword evidence="3" id="KW-1185">Reference proteome</keyword>
<protein>
    <recommendedName>
        <fullName evidence="1">Mitochondrial import inner membrane translocase subunit</fullName>
    </recommendedName>
</protein>